<dbReference type="AlphaFoldDB" id="A0A4R1BR99"/>
<dbReference type="RefSeq" id="WP_132688924.1">
    <property type="nucleotide sequence ID" value="NZ_SKBU01000007.1"/>
</dbReference>
<name>A0A4R1BR99_9ACTN</name>
<evidence type="ECO:0000259" key="2">
    <source>
        <dbReference type="Pfam" id="PF00248"/>
    </source>
</evidence>
<dbReference type="InterPro" id="IPR018170">
    <property type="entry name" value="Aldo/ket_reductase_CS"/>
</dbReference>
<dbReference type="InterPro" id="IPR050523">
    <property type="entry name" value="AKR_Detox_Biosynth"/>
</dbReference>
<keyword evidence="4" id="KW-1185">Reference proteome</keyword>
<dbReference type="InterPro" id="IPR036812">
    <property type="entry name" value="NAD(P)_OxRdtase_dom_sf"/>
</dbReference>
<dbReference type="SUPFAM" id="SSF51430">
    <property type="entry name" value="NAD(P)-linked oxidoreductase"/>
    <property type="match status" value="1"/>
</dbReference>
<evidence type="ECO:0000313" key="3">
    <source>
        <dbReference type="EMBL" id="TCJ19715.1"/>
    </source>
</evidence>
<dbReference type="GO" id="GO:0016491">
    <property type="term" value="F:oxidoreductase activity"/>
    <property type="evidence" value="ECO:0007669"/>
    <property type="project" value="UniProtKB-KW"/>
</dbReference>
<dbReference type="CDD" id="cd19093">
    <property type="entry name" value="AKR_AtPLR-like"/>
    <property type="match status" value="1"/>
</dbReference>
<dbReference type="PANTHER" id="PTHR43364">
    <property type="entry name" value="NADH-SPECIFIC METHYLGLYOXAL REDUCTASE-RELATED"/>
    <property type="match status" value="1"/>
</dbReference>
<dbReference type="InterPro" id="IPR023210">
    <property type="entry name" value="NADP_OxRdtase_dom"/>
</dbReference>
<dbReference type="Gene3D" id="3.20.20.100">
    <property type="entry name" value="NADP-dependent oxidoreductase domain"/>
    <property type="match status" value="1"/>
</dbReference>
<dbReference type="Pfam" id="PF00248">
    <property type="entry name" value="Aldo_ket_red"/>
    <property type="match status" value="1"/>
</dbReference>
<dbReference type="Proteomes" id="UP000295244">
    <property type="component" value="Unassembled WGS sequence"/>
</dbReference>
<feature type="domain" description="NADP-dependent oxidoreductase" evidence="2">
    <location>
        <begin position="16"/>
        <end position="310"/>
    </location>
</feature>
<dbReference type="EMBL" id="SKBU01000007">
    <property type="protein sequence ID" value="TCJ19715.1"/>
    <property type="molecule type" value="Genomic_DNA"/>
</dbReference>
<protein>
    <submittedName>
        <fullName evidence="3">Aldo/keto reductase</fullName>
    </submittedName>
</protein>
<dbReference type="PROSITE" id="PS00062">
    <property type="entry name" value="ALDOKETO_REDUCTASE_2"/>
    <property type="match status" value="1"/>
</dbReference>
<sequence length="314" mass="34820">MVSSAEVRLGDLRVVPLGVGTWAWGTKRLWGYGGDYDERDLEAAFRTSLEAGITLFDTAEIYGSGASERILGRLIRKSGEEVVVATKFAPLPYRLGARSLLKAVQGSRERLGIETVDLYQVHFPSPLLSIERLMDALAEAVKRGWVRNVGVSNYGAGQMFRAARRLERHGIPLASNQVHYSLLHRAPERNGVLDACRELGAVLIAYSPLAQGLLTGKYRPGVRAAGGLRRLDRRFRRKGLERIRPVVDLLRRVGEAHGGRTPAQVALNWLAMRDGVLPIPGAKNERQARENAGALGWRMSEDEFHRLERATRAL</sequence>
<dbReference type="PANTHER" id="PTHR43364:SF4">
    <property type="entry name" value="NAD(P)-LINKED OXIDOREDUCTASE SUPERFAMILY PROTEIN"/>
    <property type="match status" value="1"/>
</dbReference>
<accession>A0A4R1BR99</accession>
<evidence type="ECO:0000313" key="4">
    <source>
        <dbReference type="Proteomes" id="UP000295244"/>
    </source>
</evidence>
<evidence type="ECO:0000256" key="1">
    <source>
        <dbReference type="ARBA" id="ARBA00023002"/>
    </source>
</evidence>
<dbReference type="PRINTS" id="PR00069">
    <property type="entry name" value="ALDKETRDTASE"/>
</dbReference>
<comment type="caution">
    <text evidence="3">The sequence shown here is derived from an EMBL/GenBank/DDBJ whole genome shotgun (WGS) entry which is preliminary data.</text>
</comment>
<dbReference type="OrthoDB" id="9768793at2"/>
<proteinExistence type="predicted"/>
<gene>
    <name evidence="3" type="ORF">E0L93_04205</name>
</gene>
<organism evidence="3 4">
    <name type="scientific">Rubrobacter taiwanensis</name>
    <dbReference type="NCBI Taxonomy" id="185139"/>
    <lineage>
        <taxon>Bacteria</taxon>
        <taxon>Bacillati</taxon>
        <taxon>Actinomycetota</taxon>
        <taxon>Rubrobacteria</taxon>
        <taxon>Rubrobacterales</taxon>
        <taxon>Rubrobacteraceae</taxon>
        <taxon>Rubrobacter</taxon>
    </lineage>
</organism>
<keyword evidence="1" id="KW-0560">Oxidoreductase</keyword>
<dbReference type="InterPro" id="IPR020471">
    <property type="entry name" value="AKR"/>
</dbReference>
<reference evidence="3 4" key="1">
    <citation type="submission" date="2019-03" db="EMBL/GenBank/DDBJ databases">
        <title>Whole genome sequence of a novel Rubrobacter taiwanensis strain, isolated from Yellowstone National Park.</title>
        <authorList>
            <person name="Freed S."/>
            <person name="Ramaley R.F."/>
            <person name="Kyndt J.A."/>
        </authorList>
    </citation>
    <scope>NUCLEOTIDE SEQUENCE [LARGE SCALE GENOMIC DNA]</scope>
    <source>
        <strain evidence="3 4">Yellowstone</strain>
    </source>
</reference>